<reference evidence="1 2" key="1">
    <citation type="submission" date="2021-06" db="EMBL/GenBank/DDBJ databases">
        <authorList>
            <person name="Kallberg Y."/>
            <person name="Tangrot J."/>
            <person name="Rosling A."/>
        </authorList>
    </citation>
    <scope>NUCLEOTIDE SEQUENCE [LARGE SCALE GENOMIC DNA]</scope>
    <source>
        <strain evidence="1 2">120-4 pot B 10/14</strain>
    </source>
</reference>
<dbReference type="Proteomes" id="UP000789901">
    <property type="component" value="Unassembled WGS sequence"/>
</dbReference>
<name>A0ABN7X6U4_GIGMA</name>
<protein>
    <submittedName>
        <fullName evidence="1">7460_t:CDS:1</fullName>
    </submittedName>
</protein>
<proteinExistence type="predicted"/>
<comment type="caution">
    <text evidence="1">The sequence shown here is derived from an EMBL/GenBank/DDBJ whole genome shotgun (WGS) entry which is preliminary data.</text>
</comment>
<evidence type="ECO:0000313" key="1">
    <source>
        <dbReference type="EMBL" id="CAG8848835.1"/>
    </source>
</evidence>
<sequence>VGEGLQNLIIKADISDMNILIESDHKLVWAEVETDAILHNSKLQRRKKSRPSRRVFLYHKAIEENWESYSKCVDALLRKKEIYNLEETAQSNETKINKEWEIISSAILKAAMKHILWINIKKTET</sequence>
<keyword evidence="2" id="KW-1185">Reference proteome</keyword>
<feature type="non-terminal residue" evidence="1">
    <location>
        <position position="1"/>
    </location>
</feature>
<dbReference type="EMBL" id="CAJVQB010093670">
    <property type="protein sequence ID" value="CAG8848835.1"/>
    <property type="molecule type" value="Genomic_DNA"/>
</dbReference>
<accession>A0ABN7X6U4</accession>
<organism evidence="1 2">
    <name type="scientific">Gigaspora margarita</name>
    <dbReference type="NCBI Taxonomy" id="4874"/>
    <lineage>
        <taxon>Eukaryota</taxon>
        <taxon>Fungi</taxon>
        <taxon>Fungi incertae sedis</taxon>
        <taxon>Mucoromycota</taxon>
        <taxon>Glomeromycotina</taxon>
        <taxon>Glomeromycetes</taxon>
        <taxon>Diversisporales</taxon>
        <taxon>Gigasporaceae</taxon>
        <taxon>Gigaspora</taxon>
    </lineage>
</organism>
<evidence type="ECO:0000313" key="2">
    <source>
        <dbReference type="Proteomes" id="UP000789901"/>
    </source>
</evidence>
<gene>
    <name evidence="1" type="ORF">GMARGA_LOCUS39387</name>
</gene>